<dbReference type="AlphaFoldDB" id="A0A9P6ZR59"/>
<dbReference type="Proteomes" id="UP000714275">
    <property type="component" value="Unassembled WGS sequence"/>
</dbReference>
<organism evidence="1 2">
    <name type="scientific">Suillus placidus</name>
    <dbReference type="NCBI Taxonomy" id="48579"/>
    <lineage>
        <taxon>Eukaryota</taxon>
        <taxon>Fungi</taxon>
        <taxon>Dikarya</taxon>
        <taxon>Basidiomycota</taxon>
        <taxon>Agaricomycotina</taxon>
        <taxon>Agaricomycetes</taxon>
        <taxon>Agaricomycetidae</taxon>
        <taxon>Boletales</taxon>
        <taxon>Suillineae</taxon>
        <taxon>Suillaceae</taxon>
        <taxon>Suillus</taxon>
    </lineage>
</organism>
<evidence type="ECO:0000313" key="2">
    <source>
        <dbReference type="Proteomes" id="UP000714275"/>
    </source>
</evidence>
<dbReference type="EMBL" id="JABBWD010000035">
    <property type="protein sequence ID" value="KAG1775253.1"/>
    <property type="molecule type" value="Genomic_DNA"/>
</dbReference>
<evidence type="ECO:0000313" key="1">
    <source>
        <dbReference type="EMBL" id="KAG1775253.1"/>
    </source>
</evidence>
<gene>
    <name evidence="1" type="ORF">EV702DRAFT_1199572</name>
</gene>
<proteinExistence type="predicted"/>
<comment type="caution">
    <text evidence="1">The sequence shown here is derived from an EMBL/GenBank/DDBJ whole genome shotgun (WGS) entry which is preliminary data.</text>
</comment>
<dbReference type="OrthoDB" id="3239511at2759"/>
<protein>
    <submittedName>
        <fullName evidence="1">Uncharacterized protein</fullName>
    </submittedName>
</protein>
<name>A0A9P6ZR59_9AGAM</name>
<sequence length="240" mass="27324">MSVSFADSSMHEDISKLILYATHGILTEHDSPFGYLLLQCVHLYLKIDTYAAFEVHTTSTINAGRSTVQAFTALMKQYITETDKMNDKGWSFPKMHMIMHIFDNIEAKGAIRNYNTKLNEQMHGPLKKSYQRRTNFKNFAEQILRIDHWLLVSEDICHRVEDSDEFLRSTSQAAGNVDVDVDDPETDNLVPLDGSMHVKIGLTQALLTLEQIEMAHQGADVAFVGFRCHAWYVIDTIPVI</sequence>
<reference evidence="1" key="1">
    <citation type="journal article" date="2020" name="New Phytol.">
        <title>Comparative genomics reveals dynamic genome evolution in host specialist ectomycorrhizal fungi.</title>
        <authorList>
            <person name="Lofgren L.A."/>
            <person name="Nguyen N.H."/>
            <person name="Vilgalys R."/>
            <person name="Ruytinx J."/>
            <person name="Liao H.L."/>
            <person name="Branco S."/>
            <person name="Kuo A."/>
            <person name="LaButti K."/>
            <person name="Lipzen A."/>
            <person name="Andreopoulos W."/>
            <person name="Pangilinan J."/>
            <person name="Riley R."/>
            <person name="Hundley H."/>
            <person name="Na H."/>
            <person name="Barry K."/>
            <person name="Grigoriev I.V."/>
            <person name="Stajich J.E."/>
            <person name="Kennedy P.G."/>
        </authorList>
    </citation>
    <scope>NUCLEOTIDE SEQUENCE</scope>
    <source>
        <strain evidence="1">DOB743</strain>
    </source>
</reference>
<accession>A0A9P6ZR59</accession>
<keyword evidence="2" id="KW-1185">Reference proteome</keyword>